<sequence>MLSITPNEGMLMWLPSELLLLIFSHIRGRHLVYNVRLVCKKFHSLLANQHWWLSRIQVSFLYVSARFQLHRWKSWYQLCFSLIVSGHIATVDAIRLFSHGCRPNMFCLSGGRDRAIKLWNIGDLQPVLICKTPTRSNHWLLQGWIWCLDQSTCSPDHFLSCSWDCTVKMWQITPSEAIESAKLGSACMCLSSTQNGLAACSTFAKKVFVMDTRNSLSPVLNYWSMDYVRSICLRNNQLICGTHQGLVSTLDPLTLNVCSQLQVLYNIIILSG</sequence>
<evidence type="ECO:0000313" key="6">
    <source>
        <dbReference type="WBParaSite" id="ACOC_0000811401-mRNA-1"/>
    </source>
</evidence>
<reference evidence="6" key="1">
    <citation type="submission" date="2017-02" db="UniProtKB">
        <authorList>
            <consortium name="WormBaseParasite"/>
        </authorList>
    </citation>
    <scope>IDENTIFICATION</scope>
</reference>
<dbReference type="InterPro" id="IPR036047">
    <property type="entry name" value="F-box-like_dom_sf"/>
</dbReference>
<dbReference type="SMART" id="SM00320">
    <property type="entry name" value="WD40"/>
    <property type="match status" value="2"/>
</dbReference>
<dbReference type="InterPro" id="IPR015943">
    <property type="entry name" value="WD40/YVTN_repeat-like_dom_sf"/>
</dbReference>
<dbReference type="InterPro" id="IPR019775">
    <property type="entry name" value="WD40_repeat_CS"/>
</dbReference>
<proteinExistence type="predicted"/>
<dbReference type="SUPFAM" id="SSF50978">
    <property type="entry name" value="WD40 repeat-like"/>
    <property type="match status" value="1"/>
</dbReference>
<reference evidence="4 5" key="2">
    <citation type="submission" date="2018-11" db="EMBL/GenBank/DDBJ databases">
        <authorList>
            <consortium name="Pathogen Informatics"/>
        </authorList>
    </citation>
    <scope>NUCLEOTIDE SEQUENCE [LARGE SCALE GENOMIC DNA]</scope>
    <source>
        <strain evidence="4 5">Costa Rica</strain>
    </source>
</reference>
<dbReference type="SUPFAM" id="SSF81383">
    <property type="entry name" value="F-box domain"/>
    <property type="match status" value="1"/>
</dbReference>
<accession>A0A0R3PRI1</accession>
<name>A0A0R3PRI1_ANGCS</name>
<dbReference type="OrthoDB" id="2305498at2759"/>
<keyword evidence="2" id="KW-0677">Repeat</keyword>
<dbReference type="Gene3D" id="2.130.10.10">
    <property type="entry name" value="YVTN repeat-like/Quinoprotein amine dehydrogenase"/>
    <property type="match status" value="1"/>
</dbReference>
<dbReference type="InterPro" id="IPR001680">
    <property type="entry name" value="WD40_rpt"/>
</dbReference>
<dbReference type="Gene3D" id="1.20.1280.50">
    <property type="match status" value="1"/>
</dbReference>
<dbReference type="PROSITE" id="PS00678">
    <property type="entry name" value="WD_REPEATS_1"/>
    <property type="match status" value="1"/>
</dbReference>
<dbReference type="Pfam" id="PF12937">
    <property type="entry name" value="F-box-like"/>
    <property type="match status" value="1"/>
</dbReference>
<dbReference type="WBParaSite" id="ACOC_0000811401-mRNA-1">
    <property type="protein sequence ID" value="ACOC_0000811401-mRNA-1"/>
    <property type="gene ID" value="ACOC_0000811401"/>
</dbReference>
<evidence type="ECO:0000313" key="4">
    <source>
        <dbReference type="EMBL" id="VDM59700.1"/>
    </source>
</evidence>
<organism evidence="6">
    <name type="scientific">Angiostrongylus costaricensis</name>
    <name type="common">Nematode worm</name>
    <dbReference type="NCBI Taxonomy" id="334426"/>
    <lineage>
        <taxon>Eukaryota</taxon>
        <taxon>Metazoa</taxon>
        <taxon>Ecdysozoa</taxon>
        <taxon>Nematoda</taxon>
        <taxon>Chromadorea</taxon>
        <taxon>Rhabditida</taxon>
        <taxon>Rhabditina</taxon>
        <taxon>Rhabditomorpha</taxon>
        <taxon>Strongyloidea</taxon>
        <taxon>Metastrongylidae</taxon>
        <taxon>Angiostrongylus</taxon>
    </lineage>
</organism>
<dbReference type="STRING" id="334426.A0A0R3PRI1"/>
<dbReference type="PROSITE" id="PS50181">
    <property type="entry name" value="FBOX"/>
    <property type="match status" value="1"/>
</dbReference>
<evidence type="ECO:0000313" key="5">
    <source>
        <dbReference type="Proteomes" id="UP000267027"/>
    </source>
</evidence>
<evidence type="ECO:0000259" key="3">
    <source>
        <dbReference type="PROSITE" id="PS50181"/>
    </source>
</evidence>
<dbReference type="Proteomes" id="UP000267027">
    <property type="component" value="Unassembled WGS sequence"/>
</dbReference>
<dbReference type="OMA" id="PECEVSH"/>
<gene>
    <name evidence="4" type="ORF">ACOC_LOCUS8115</name>
</gene>
<keyword evidence="5" id="KW-1185">Reference proteome</keyword>
<dbReference type="Pfam" id="PF00400">
    <property type="entry name" value="WD40"/>
    <property type="match status" value="2"/>
</dbReference>
<dbReference type="EMBL" id="UYYA01004117">
    <property type="protein sequence ID" value="VDM59700.1"/>
    <property type="molecule type" value="Genomic_DNA"/>
</dbReference>
<dbReference type="AlphaFoldDB" id="A0A0R3PRI1"/>
<evidence type="ECO:0000256" key="2">
    <source>
        <dbReference type="ARBA" id="ARBA00022737"/>
    </source>
</evidence>
<keyword evidence="1" id="KW-0853">WD repeat</keyword>
<feature type="domain" description="F-box" evidence="3">
    <location>
        <begin position="8"/>
        <end position="55"/>
    </location>
</feature>
<dbReference type="InterPro" id="IPR001810">
    <property type="entry name" value="F-box_dom"/>
</dbReference>
<evidence type="ECO:0000256" key="1">
    <source>
        <dbReference type="ARBA" id="ARBA00022574"/>
    </source>
</evidence>
<dbReference type="InterPro" id="IPR036322">
    <property type="entry name" value="WD40_repeat_dom_sf"/>
</dbReference>
<protein>
    <submittedName>
        <fullName evidence="6">F-box domain-containing protein</fullName>
    </submittedName>
</protein>